<sequence length="1195" mass="133039">MIFKTKPEGLHRPSVNPVLLIMKLIVVLILLNITAVWADGLAQNITLKANGMSLVQAMKSIQQQTGYEFFIKSKDLAQTKVNANIQGMQIERAMEKLLQGKSAAWQLESNTIVIKPQAHKVIATKTVNNSTQDIVRELPLIQEHRITGKVTDAIDDSPISGASVLIKGKTIGTNTAVDGVYELMVNEGDSLIFSMVGYIPQRVKVSASKLINIRLAKDNKELEETVVVAFGRQAKESVVSSITTVNVKDLRSPSSNLTTALAGRMAGLVAYQSTGAPGEEDAQFFVRSVTSFGSGLTSPLILIDNIEMTSRDLARLNPDDIASFSILKDASATALYGARGANGVVLVTTKEGQKGKVKTSFRYETSVSSPTTKVDVVDPVSFMEYSNIASLTRHNELTYAQGKINLTKDPNRNPHVYPAVDWKDMLTRDYSINQRANINLTGGGNAATYYLAGSYSQDKGILKVDNANPFNTNIDLKKYTIRSNVNLNLTKTLEAKVRLNANFDDYSGPIGESGSGGANTYTKALLANPVLFPAYYAPDRATQYVDRILFGNYSDNEYGEGSPQYMNPYSDIMKGYEDVRNSTLLTQLELHQDLNALTQGLKARFIGSLTRYSGFNIQRSYKPFYYQYIKGTHDPNNPEFAYELAPLNPEDGSDFIDYTAGNKFVQARYYAEGALLYNRKFDEKHDVGGLVVGSVKESMDGSPKNLDSSLPSRNVALAGRFTYGLSQKYFAEFNFGINGSERFDPRFRWGFFPSFGVGWQVSDEKFWEPLQNIVPKFKIRGTYGLVGNDIIVDDEDRFFFTSNINLNGPSAGRFGNNPYESFSRPTIQTLRYANPHITWEVSYKTNLAVELGFLNNDLSLIAEVYHENRTNIVQIRQDIPSVMGVAGDIRTNYGEATGKGVDLTLNYNKSFYNGMWYILRGNFTYGASKITVYDELDYSEVAPWRSVIGQKVGQSRGYVAERLFIDDDEVRNSPVQQVHSSGGDYQAGDIKYRDINGDGIINSFDIVPMGYPTNPEIQYGLGLSFGYKSFDISAFLQGESRYSFFLDARAMAPFVEVFEGELENGRWTDNNKKTGLKGNRAMLGFIPESLWTETDRDLYAKWPRLSPDGSGAAMGNNNNFVKSNYWMRSASYLRLKSVEMGYKIKDIKGVSPRIYASGTNLLTLSDFKLWDPEMRGNGLAYPLQRVFNLGVQINF</sequence>
<feature type="transmembrane region" description="Helical" evidence="1">
    <location>
        <begin position="20"/>
        <end position="38"/>
    </location>
</feature>
<dbReference type="InterPro" id="IPR023997">
    <property type="entry name" value="TonB-dep_OMP_SusC/RagA_CS"/>
</dbReference>
<gene>
    <name evidence="3" type="ORF">SAMN05660841_01648</name>
</gene>
<dbReference type="EMBL" id="FUZF01000005">
    <property type="protein sequence ID" value="SKB64393.1"/>
    <property type="molecule type" value="Genomic_DNA"/>
</dbReference>
<keyword evidence="4" id="KW-1185">Reference proteome</keyword>
<evidence type="ECO:0000259" key="2">
    <source>
        <dbReference type="Pfam" id="PF07715"/>
    </source>
</evidence>
<keyword evidence="1" id="KW-1133">Transmembrane helix</keyword>
<dbReference type="Gene3D" id="3.55.50.30">
    <property type="match status" value="1"/>
</dbReference>
<dbReference type="InterPro" id="IPR023996">
    <property type="entry name" value="TonB-dep_OMP_SusC/RagA"/>
</dbReference>
<dbReference type="SUPFAM" id="SSF49464">
    <property type="entry name" value="Carboxypeptidase regulatory domain-like"/>
    <property type="match status" value="1"/>
</dbReference>
<evidence type="ECO:0000256" key="1">
    <source>
        <dbReference type="SAM" id="Phobius"/>
    </source>
</evidence>
<dbReference type="InterPro" id="IPR008969">
    <property type="entry name" value="CarboxyPept-like_regulatory"/>
</dbReference>
<protein>
    <submittedName>
        <fullName evidence="3">TonB-linked outer membrane protein, SusC/RagA family</fullName>
    </submittedName>
</protein>
<dbReference type="Proteomes" id="UP000190150">
    <property type="component" value="Unassembled WGS sequence"/>
</dbReference>
<dbReference type="AlphaFoldDB" id="A0A1T5CYH2"/>
<dbReference type="NCBIfam" id="TIGR04057">
    <property type="entry name" value="SusC_RagA_signa"/>
    <property type="match status" value="1"/>
</dbReference>
<dbReference type="Gene3D" id="2.60.40.1120">
    <property type="entry name" value="Carboxypeptidase-like, regulatory domain"/>
    <property type="match status" value="1"/>
</dbReference>
<name>A0A1T5CYH2_9SPHI</name>
<dbReference type="OrthoDB" id="603589at2"/>
<keyword evidence="1" id="KW-0812">Transmembrane</keyword>
<organism evidence="3 4">
    <name type="scientific">Sphingobacterium nematocida</name>
    <dbReference type="NCBI Taxonomy" id="1513896"/>
    <lineage>
        <taxon>Bacteria</taxon>
        <taxon>Pseudomonadati</taxon>
        <taxon>Bacteroidota</taxon>
        <taxon>Sphingobacteriia</taxon>
        <taxon>Sphingobacteriales</taxon>
        <taxon>Sphingobacteriaceae</taxon>
        <taxon>Sphingobacterium</taxon>
    </lineage>
</organism>
<proteinExistence type="predicted"/>
<dbReference type="Pfam" id="PF07715">
    <property type="entry name" value="Plug"/>
    <property type="match status" value="1"/>
</dbReference>
<feature type="domain" description="TonB-dependent receptor plug" evidence="2">
    <location>
        <begin position="235"/>
        <end position="344"/>
    </location>
</feature>
<dbReference type="SUPFAM" id="SSF56935">
    <property type="entry name" value="Porins"/>
    <property type="match status" value="1"/>
</dbReference>
<dbReference type="InterPro" id="IPR012910">
    <property type="entry name" value="Plug_dom"/>
</dbReference>
<dbReference type="STRING" id="1513896.SAMN05660841_01648"/>
<dbReference type="Gene3D" id="2.170.130.10">
    <property type="entry name" value="TonB-dependent receptor, plug domain"/>
    <property type="match status" value="1"/>
</dbReference>
<accession>A0A1T5CYH2</accession>
<dbReference type="FunFam" id="2.170.130.10:FF:000003">
    <property type="entry name" value="SusC/RagA family TonB-linked outer membrane protein"/>
    <property type="match status" value="1"/>
</dbReference>
<reference evidence="4" key="1">
    <citation type="submission" date="2017-02" db="EMBL/GenBank/DDBJ databases">
        <authorList>
            <person name="Varghese N."/>
            <person name="Submissions S."/>
        </authorList>
    </citation>
    <scope>NUCLEOTIDE SEQUENCE [LARGE SCALE GENOMIC DNA]</scope>
    <source>
        <strain evidence="4">DSM 24091</strain>
    </source>
</reference>
<dbReference type="InterPro" id="IPR037066">
    <property type="entry name" value="Plug_dom_sf"/>
</dbReference>
<dbReference type="Pfam" id="PF13715">
    <property type="entry name" value="CarbopepD_reg_2"/>
    <property type="match status" value="1"/>
</dbReference>
<keyword evidence="1" id="KW-0472">Membrane</keyword>
<evidence type="ECO:0000313" key="3">
    <source>
        <dbReference type="EMBL" id="SKB64393.1"/>
    </source>
</evidence>
<evidence type="ECO:0000313" key="4">
    <source>
        <dbReference type="Proteomes" id="UP000190150"/>
    </source>
</evidence>
<dbReference type="NCBIfam" id="TIGR04056">
    <property type="entry name" value="OMP_RagA_SusC"/>
    <property type="match status" value="1"/>
</dbReference>